<dbReference type="GO" id="GO:0016705">
    <property type="term" value="F:oxidoreductase activity, acting on paired donors, with incorporation or reduction of molecular oxygen"/>
    <property type="evidence" value="ECO:0007669"/>
    <property type="project" value="InterPro"/>
</dbReference>
<dbReference type="OrthoDB" id="1470350at2759"/>
<dbReference type="GO" id="GO:0005506">
    <property type="term" value="F:iron ion binding"/>
    <property type="evidence" value="ECO:0007669"/>
    <property type="project" value="InterPro"/>
</dbReference>
<evidence type="ECO:0000313" key="11">
    <source>
        <dbReference type="Proteomes" id="UP000007148"/>
    </source>
</evidence>
<evidence type="ECO:0000256" key="5">
    <source>
        <dbReference type="ARBA" id="ARBA00022723"/>
    </source>
</evidence>
<dbReference type="SUPFAM" id="SSF48264">
    <property type="entry name" value="Cytochrome P450"/>
    <property type="match status" value="1"/>
</dbReference>
<evidence type="ECO:0000256" key="4">
    <source>
        <dbReference type="ARBA" id="ARBA00022617"/>
    </source>
</evidence>
<accession>G4U1G0</accession>
<keyword evidence="8" id="KW-0503">Monooxygenase</keyword>
<gene>
    <name evidence="10" type="ORF">PIIN_11380</name>
</gene>
<dbReference type="InterPro" id="IPR050121">
    <property type="entry name" value="Cytochrome_P450_monoxygenase"/>
</dbReference>
<evidence type="ECO:0000313" key="10">
    <source>
        <dbReference type="EMBL" id="CCA77403.1"/>
    </source>
</evidence>
<dbReference type="Proteomes" id="UP000007148">
    <property type="component" value="Unassembled WGS sequence"/>
</dbReference>
<comment type="cofactor">
    <cofactor evidence="1 9">
        <name>heme</name>
        <dbReference type="ChEBI" id="CHEBI:30413"/>
    </cofactor>
</comment>
<evidence type="ECO:0000256" key="6">
    <source>
        <dbReference type="ARBA" id="ARBA00023002"/>
    </source>
</evidence>
<evidence type="ECO:0000256" key="7">
    <source>
        <dbReference type="ARBA" id="ARBA00023004"/>
    </source>
</evidence>
<comment type="similarity">
    <text evidence="3">Belongs to the cytochrome P450 family.</text>
</comment>
<evidence type="ECO:0000256" key="9">
    <source>
        <dbReference type="PIRSR" id="PIRSR602401-1"/>
    </source>
</evidence>
<dbReference type="HOGENOM" id="CLU_177970_0_0_1"/>
<evidence type="ECO:0000256" key="1">
    <source>
        <dbReference type="ARBA" id="ARBA00001971"/>
    </source>
</evidence>
<sequence>MLSIVGLHYNPKYWDKPHAFRPERFLGEYNRDAFFPFAAGPRACMGRRFSEIEALTLLANLVLNYKFSGTKLHTSETPEQVAARVLGWRMGPITLHPAKASFTFIKRES</sequence>
<dbReference type="GO" id="GO:0020037">
    <property type="term" value="F:heme binding"/>
    <property type="evidence" value="ECO:0007669"/>
    <property type="project" value="InterPro"/>
</dbReference>
<dbReference type="PANTHER" id="PTHR24305:SF166">
    <property type="entry name" value="CYTOCHROME P450 12A4, MITOCHONDRIAL-RELATED"/>
    <property type="match status" value="1"/>
</dbReference>
<keyword evidence="7 9" id="KW-0408">Iron</keyword>
<dbReference type="Gene3D" id="1.10.630.10">
    <property type="entry name" value="Cytochrome P450"/>
    <property type="match status" value="1"/>
</dbReference>
<feature type="binding site" description="axial binding residue" evidence="9">
    <location>
        <position position="44"/>
    </location>
    <ligand>
        <name>heme</name>
        <dbReference type="ChEBI" id="CHEBI:30413"/>
    </ligand>
    <ligandPart>
        <name>Fe</name>
        <dbReference type="ChEBI" id="CHEBI:18248"/>
    </ligandPart>
</feature>
<proteinExistence type="inferred from homology"/>
<dbReference type="InterPro" id="IPR001128">
    <property type="entry name" value="Cyt_P450"/>
</dbReference>
<evidence type="ECO:0008006" key="12">
    <source>
        <dbReference type="Google" id="ProtNLM"/>
    </source>
</evidence>
<comment type="pathway">
    <text evidence="2">Secondary metabolite biosynthesis.</text>
</comment>
<name>G4U1G0_SERID</name>
<dbReference type="GO" id="GO:0004497">
    <property type="term" value="F:monooxygenase activity"/>
    <property type="evidence" value="ECO:0007669"/>
    <property type="project" value="UniProtKB-KW"/>
</dbReference>
<organism evidence="10 11">
    <name type="scientific">Serendipita indica (strain DSM 11827)</name>
    <name type="common">Root endophyte fungus</name>
    <name type="synonym">Piriformospora indica</name>
    <dbReference type="NCBI Taxonomy" id="1109443"/>
    <lineage>
        <taxon>Eukaryota</taxon>
        <taxon>Fungi</taxon>
        <taxon>Dikarya</taxon>
        <taxon>Basidiomycota</taxon>
        <taxon>Agaricomycotina</taxon>
        <taxon>Agaricomycetes</taxon>
        <taxon>Sebacinales</taxon>
        <taxon>Serendipitaceae</taxon>
        <taxon>Serendipita</taxon>
    </lineage>
</organism>
<comment type="caution">
    <text evidence="10">The sequence shown here is derived from an EMBL/GenBank/DDBJ whole genome shotgun (WGS) entry which is preliminary data.</text>
</comment>
<dbReference type="Pfam" id="PF00067">
    <property type="entry name" value="p450"/>
    <property type="match status" value="1"/>
</dbReference>
<dbReference type="InterPro" id="IPR002401">
    <property type="entry name" value="Cyt_P450_E_grp-I"/>
</dbReference>
<dbReference type="EMBL" id="CAFZ01001566">
    <property type="protein sequence ID" value="CCA77403.1"/>
    <property type="molecule type" value="Genomic_DNA"/>
</dbReference>
<dbReference type="InterPro" id="IPR036396">
    <property type="entry name" value="Cyt_P450_sf"/>
</dbReference>
<protein>
    <recommendedName>
        <fullName evidence="12">Cytochrome P450</fullName>
    </recommendedName>
</protein>
<dbReference type="eggNOG" id="KOG0157">
    <property type="taxonomic scope" value="Eukaryota"/>
</dbReference>
<keyword evidence="4 9" id="KW-0349">Heme</keyword>
<dbReference type="InParanoid" id="G4U1G0"/>
<reference evidence="10 11" key="1">
    <citation type="journal article" date="2011" name="PLoS Pathog.">
        <title>Endophytic Life Strategies Decoded by Genome and Transcriptome Analyses of the Mutualistic Root Symbiont Piriformospora indica.</title>
        <authorList>
            <person name="Zuccaro A."/>
            <person name="Lahrmann U."/>
            <person name="Guldener U."/>
            <person name="Langen G."/>
            <person name="Pfiffi S."/>
            <person name="Biedenkopf D."/>
            <person name="Wong P."/>
            <person name="Samans B."/>
            <person name="Grimm C."/>
            <person name="Basiewicz M."/>
            <person name="Murat C."/>
            <person name="Martin F."/>
            <person name="Kogel K.H."/>
        </authorList>
    </citation>
    <scope>NUCLEOTIDE SEQUENCE [LARGE SCALE GENOMIC DNA]</scope>
    <source>
        <strain evidence="10 11">DSM 11827</strain>
    </source>
</reference>
<evidence type="ECO:0000256" key="3">
    <source>
        <dbReference type="ARBA" id="ARBA00010617"/>
    </source>
</evidence>
<dbReference type="AlphaFoldDB" id="G4U1G0"/>
<keyword evidence="6" id="KW-0560">Oxidoreductase</keyword>
<dbReference type="PRINTS" id="PR00463">
    <property type="entry name" value="EP450I"/>
</dbReference>
<keyword evidence="5 9" id="KW-0479">Metal-binding</keyword>
<keyword evidence="11" id="KW-1185">Reference proteome</keyword>
<dbReference type="STRING" id="1109443.G4U1G0"/>
<dbReference type="PANTHER" id="PTHR24305">
    <property type="entry name" value="CYTOCHROME P450"/>
    <property type="match status" value="1"/>
</dbReference>
<evidence type="ECO:0000256" key="8">
    <source>
        <dbReference type="ARBA" id="ARBA00023033"/>
    </source>
</evidence>
<evidence type="ECO:0000256" key="2">
    <source>
        <dbReference type="ARBA" id="ARBA00005179"/>
    </source>
</evidence>